<evidence type="ECO:0000313" key="3">
    <source>
        <dbReference type="Proteomes" id="UP001159363"/>
    </source>
</evidence>
<evidence type="ECO:0000313" key="2">
    <source>
        <dbReference type="EMBL" id="KAJ8889881.1"/>
    </source>
</evidence>
<dbReference type="Proteomes" id="UP001159363">
    <property type="component" value="Chromosome 3"/>
</dbReference>
<dbReference type="InterPro" id="IPR029526">
    <property type="entry name" value="PGBD"/>
</dbReference>
<proteinExistence type="predicted"/>
<organism evidence="2 3">
    <name type="scientific">Dryococelus australis</name>
    <dbReference type="NCBI Taxonomy" id="614101"/>
    <lineage>
        <taxon>Eukaryota</taxon>
        <taxon>Metazoa</taxon>
        <taxon>Ecdysozoa</taxon>
        <taxon>Arthropoda</taxon>
        <taxon>Hexapoda</taxon>
        <taxon>Insecta</taxon>
        <taxon>Pterygota</taxon>
        <taxon>Neoptera</taxon>
        <taxon>Polyneoptera</taxon>
        <taxon>Phasmatodea</taxon>
        <taxon>Verophasmatodea</taxon>
        <taxon>Anareolatae</taxon>
        <taxon>Phasmatidae</taxon>
        <taxon>Eurycanthinae</taxon>
        <taxon>Dryococelus</taxon>
    </lineage>
</organism>
<protein>
    <recommendedName>
        <fullName evidence="1">PiggyBac transposable element-derived protein domain-containing protein</fullName>
    </recommendedName>
</protein>
<name>A0ABQ9I0G5_9NEOP</name>
<gene>
    <name evidence="2" type="ORF">PR048_009386</name>
</gene>
<dbReference type="Pfam" id="PF13843">
    <property type="entry name" value="DDE_Tnp_1_7"/>
    <property type="match status" value="1"/>
</dbReference>
<evidence type="ECO:0000259" key="1">
    <source>
        <dbReference type="Pfam" id="PF13843"/>
    </source>
</evidence>
<reference evidence="2 3" key="1">
    <citation type="submission" date="2023-02" db="EMBL/GenBank/DDBJ databases">
        <title>LHISI_Scaffold_Assembly.</title>
        <authorList>
            <person name="Stuart O.P."/>
            <person name="Cleave R."/>
            <person name="Magrath M.J.L."/>
            <person name="Mikheyev A.S."/>
        </authorList>
    </citation>
    <scope>NUCLEOTIDE SEQUENCE [LARGE SCALE GENOMIC DNA]</scope>
    <source>
        <strain evidence="2">Daus_M_001</strain>
        <tissue evidence="2">Leg muscle</tissue>
    </source>
</reference>
<comment type="caution">
    <text evidence="2">The sequence shown here is derived from an EMBL/GenBank/DDBJ whole genome shotgun (WGS) entry which is preliminary data.</text>
</comment>
<accession>A0ABQ9I0G5</accession>
<dbReference type="EMBL" id="JARBHB010000003">
    <property type="protein sequence ID" value="KAJ8889881.1"/>
    <property type="molecule type" value="Genomic_DNA"/>
</dbReference>
<keyword evidence="3" id="KW-1185">Reference proteome</keyword>
<sequence>MYAFSGLLYMVGLKNLQEIWFEDGTAPDSFRATMSIKRFATLLGALKFDDLDTRKTRKKVDNLAPIRNIFEEFVTKCSSYYQVGEYATID</sequence>
<feature type="domain" description="PiggyBac transposable element-derived protein" evidence="1">
    <location>
        <begin position="1"/>
        <end position="90"/>
    </location>
</feature>